<dbReference type="PANTHER" id="PTHR23028:SF53">
    <property type="entry name" value="ACYL_TRANSF_3 DOMAIN-CONTAINING PROTEIN"/>
    <property type="match status" value="1"/>
</dbReference>
<feature type="domain" description="Acyltransferase 3" evidence="2">
    <location>
        <begin position="49"/>
        <end position="370"/>
    </location>
</feature>
<evidence type="ECO:0000313" key="3">
    <source>
        <dbReference type="EMBL" id="XBH15599.1"/>
    </source>
</evidence>
<feature type="transmembrane region" description="Helical" evidence="1">
    <location>
        <begin position="127"/>
        <end position="149"/>
    </location>
</feature>
<keyword evidence="3" id="KW-0012">Acyltransferase</keyword>
<dbReference type="Pfam" id="PF01757">
    <property type="entry name" value="Acyl_transf_3"/>
    <property type="match status" value="1"/>
</dbReference>
<sequence>MLDSAKNGSSRSVILEDVRDFTSGKVRVNSGPKELKSLDSPVSTSKRLSSLDGIRAISIALVIGRHLAAPRGWWKSAQFLIGDYGRLGVVVFFVVSGFLITSLLISEYELNGSVSLKLFYARRALRIFPASYSYLLVVTAMWFAGFIHLTKADFWCAVTYTMNYLPGRSWQVGHLWSLSVEEQFYLLWPVTFVLLKRRRSTWVAGSMILVAVVARAASRLFLKGTVFYELEMFPMVADSLAVGCVLALLRGWLEDQRWYLELFRPGWSICLLALALGLNRYLSYSAVDRTIGMCVINIVLAILIHRSVYRPGDLFGRALNWRPIVLIGVLSYSLYLWQQLFLDFNSVSWMTRFPQNILLTVATALTSYLVIEKPLLGLRRRLHA</sequence>
<organism evidence="3">
    <name type="scientific">Telmatobacter sp. DSM 110680</name>
    <dbReference type="NCBI Taxonomy" id="3036704"/>
    <lineage>
        <taxon>Bacteria</taxon>
        <taxon>Pseudomonadati</taxon>
        <taxon>Acidobacteriota</taxon>
        <taxon>Terriglobia</taxon>
        <taxon>Terriglobales</taxon>
        <taxon>Acidobacteriaceae</taxon>
        <taxon>Telmatobacter</taxon>
    </lineage>
</organism>
<proteinExistence type="predicted"/>
<keyword evidence="1" id="KW-1133">Transmembrane helix</keyword>
<dbReference type="PANTHER" id="PTHR23028">
    <property type="entry name" value="ACETYLTRANSFERASE"/>
    <property type="match status" value="1"/>
</dbReference>
<feature type="transmembrane region" description="Helical" evidence="1">
    <location>
        <begin position="290"/>
        <end position="309"/>
    </location>
</feature>
<keyword evidence="1" id="KW-0812">Transmembrane</keyword>
<dbReference type="EMBL" id="CP121196">
    <property type="protein sequence ID" value="XBH15599.1"/>
    <property type="molecule type" value="Genomic_DNA"/>
</dbReference>
<feature type="transmembrane region" description="Helical" evidence="1">
    <location>
        <begin position="202"/>
        <end position="221"/>
    </location>
</feature>
<accession>A0AAU7DD31</accession>
<dbReference type="InterPro" id="IPR002656">
    <property type="entry name" value="Acyl_transf_3_dom"/>
</dbReference>
<keyword evidence="1" id="KW-0472">Membrane</keyword>
<feature type="transmembrane region" description="Helical" evidence="1">
    <location>
        <begin position="233"/>
        <end position="253"/>
    </location>
</feature>
<dbReference type="GO" id="GO:0016747">
    <property type="term" value="F:acyltransferase activity, transferring groups other than amino-acyl groups"/>
    <property type="evidence" value="ECO:0007669"/>
    <property type="project" value="InterPro"/>
</dbReference>
<reference evidence="3" key="1">
    <citation type="submission" date="2023-03" db="EMBL/GenBank/DDBJ databases">
        <title>Edaphobacter sp.</title>
        <authorList>
            <person name="Huber K.J."/>
            <person name="Papendorf J."/>
            <person name="Pilke C."/>
            <person name="Bunk B."/>
            <person name="Sproeer C."/>
            <person name="Pester M."/>
        </authorList>
    </citation>
    <scope>NUCLEOTIDE SEQUENCE</scope>
    <source>
        <strain evidence="3">DSM 110680</strain>
    </source>
</reference>
<keyword evidence="3" id="KW-0808">Transferase</keyword>
<feature type="transmembrane region" description="Helical" evidence="1">
    <location>
        <begin position="84"/>
        <end position="106"/>
    </location>
</feature>
<feature type="transmembrane region" description="Helical" evidence="1">
    <location>
        <begin position="321"/>
        <end position="341"/>
    </location>
</feature>
<evidence type="ECO:0000256" key="1">
    <source>
        <dbReference type="SAM" id="Phobius"/>
    </source>
</evidence>
<dbReference type="RefSeq" id="WP_348260832.1">
    <property type="nucleotide sequence ID" value="NZ_CP121196.1"/>
</dbReference>
<dbReference type="InterPro" id="IPR050879">
    <property type="entry name" value="Acyltransferase_3"/>
</dbReference>
<feature type="transmembrane region" description="Helical" evidence="1">
    <location>
        <begin position="175"/>
        <end position="195"/>
    </location>
</feature>
<protein>
    <submittedName>
        <fullName evidence="3">Acyltransferase</fullName>
        <ecNumber evidence="3">2.3.-.-</ecNumber>
    </submittedName>
</protein>
<dbReference type="AlphaFoldDB" id="A0AAU7DD31"/>
<evidence type="ECO:0000259" key="2">
    <source>
        <dbReference type="Pfam" id="PF01757"/>
    </source>
</evidence>
<gene>
    <name evidence="3" type="ORF">P8935_13575</name>
</gene>
<feature type="transmembrane region" description="Helical" evidence="1">
    <location>
        <begin position="353"/>
        <end position="371"/>
    </location>
</feature>
<dbReference type="GO" id="GO:0016020">
    <property type="term" value="C:membrane"/>
    <property type="evidence" value="ECO:0007669"/>
    <property type="project" value="TreeGrafter"/>
</dbReference>
<name>A0AAU7DD31_9BACT</name>
<dbReference type="GO" id="GO:0000271">
    <property type="term" value="P:polysaccharide biosynthetic process"/>
    <property type="evidence" value="ECO:0007669"/>
    <property type="project" value="TreeGrafter"/>
</dbReference>
<feature type="transmembrane region" description="Helical" evidence="1">
    <location>
        <begin position="265"/>
        <end position="284"/>
    </location>
</feature>
<dbReference type="EC" id="2.3.-.-" evidence="3"/>